<dbReference type="AlphaFoldDB" id="C1GG34"/>
<evidence type="ECO:0000313" key="1">
    <source>
        <dbReference type="EMBL" id="EEH50192.2"/>
    </source>
</evidence>
<gene>
    <name evidence="1" type="ORF">PADG_06271</name>
</gene>
<protein>
    <submittedName>
        <fullName evidence="1">Uncharacterized protein</fullName>
    </submittedName>
</protein>
<dbReference type="EMBL" id="KN275964">
    <property type="protein sequence ID" value="EEH50192.2"/>
    <property type="molecule type" value="Genomic_DNA"/>
</dbReference>
<reference evidence="1 2" key="1">
    <citation type="journal article" date="2011" name="PLoS Genet.">
        <title>Comparative genomic analysis of human fungal pathogens causing paracoccidioidomycosis.</title>
        <authorList>
            <person name="Desjardins C.A."/>
            <person name="Champion M.D."/>
            <person name="Holder J.W."/>
            <person name="Muszewska A."/>
            <person name="Goldberg J."/>
            <person name="Bailao A.M."/>
            <person name="Brigido M.M."/>
            <person name="Ferreira M.E."/>
            <person name="Garcia A.M."/>
            <person name="Grynberg M."/>
            <person name="Gujja S."/>
            <person name="Heiman D.I."/>
            <person name="Henn M.R."/>
            <person name="Kodira C.D."/>
            <person name="Leon-Narvaez H."/>
            <person name="Longo L.V."/>
            <person name="Ma L.J."/>
            <person name="Malavazi I."/>
            <person name="Matsuo A.L."/>
            <person name="Morais F.V."/>
            <person name="Pereira M."/>
            <person name="Rodriguez-Brito S."/>
            <person name="Sakthikumar S."/>
            <person name="Salem-Izacc S.M."/>
            <person name="Sykes S.M."/>
            <person name="Teixeira M.M."/>
            <person name="Vallejo M.C."/>
            <person name="Walter M.E."/>
            <person name="Yandava C."/>
            <person name="Young S."/>
            <person name="Zeng Q."/>
            <person name="Zucker J."/>
            <person name="Felipe M.S."/>
            <person name="Goldman G.H."/>
            <person name="Haas B.J."/>
            <person name="McEwen J.G."/>
            <person name="Nino-Vega G."/>
            <person name="Puccia R."/>
            <person name="San-Blas G."/>
            <person name="Soares C.M."/>
            <person name="Birren B.W."/>
            <person name="Cuomo C.A."/>
        </authorList>
    </citation>
    <scope>NUCLEOTIDE SEQUENCE [LARGE SCALE GENOMIC DNA]</scope>
    <source>
        <strain evidence="1 2">Pb18</strain>
    </source>
</reference>
<dbReference type="VEuPathDB" id="FungiDB:PADG_06271"/>
<keyword evidence="2" id="KW-1185">Reference proteome</keyword>
<organism evidence="1 2">
    <name type="scientific">Paracoccidioides brasiliensis (strain Pb18)</name>
    <dbReference type="NCBI Taxonomy" id="502780"/>
    <lineage>
        <taxon>Eukaryota</taxon>
        <taxon>Fungi</taxon>
        <taxon>Dikarya</taxon>
        <taxon>Ascomycota</taxon>
        <taxon>Pezizomycotina</taxon>
        <taxon>Eurotiomycetes</taxon>
        <taxon>Eurotiomycetidae</taxon>
        <taxon>Onygenales</taxon>
        <taxon>Ajellomycetaceae</taxon>
        <taxon>Paracoccidioides</taxon>
    </lineage>
</organism>
<accession>C1GG34</accession>
<dbReference type="Proteomes" id="UP000001628">
    <property type="component" value="Unassembled WGS sequence"/>
</dbReference>
<dbReference type="RefSeq" id="XP_010761670.1">
    <property type="nucleotide sequence ID" value="XM_010763368.1"/>
</dbReference>
<evidence type="ECO:0000313" key="2">
    <source>
        <dbReference type="Proteomes" id="UP000001628"/>
    </source>
</evidence>
<name>C1GG34_PARBD</name>
<proteinExistence type="predicted"/>
<dbReference type="InParanoid" id="C1GG34"/>
<sequence>MLVSGYADSDVEQHIHIHAAVRSGITMTGSKGSNNGKARRSDQIEILLVLQFTRLERLVFNSQKVAQKHHHLPVRPCDTDFMLNALVKIVNRFSSPKFHMANTGVVWAGRPYGDAKTELDARRKFKSELEKFTSVHCIGVKMRGKWVYKELARESV</sequence>
<dbReference type="OrthoDB" id="10437262at2759"/>
<dbReference type="GeneID" id="22585034"/>
<dbReference type="HOGENOM" id="CLU_1886401_0_0_1"/>
<dbReference type="KEGG" id="pbn:PADG_06271"/>